<dbReference type="KEGG" id="emv:HQR01_09740"/>
<gene>
    <name evidence="3" type="ORF">HQR01_09740</name>
</gene>
<name>A0A7D3XC62_9SPHN</name>
<evidence type="ECO:0000256" key="1">
    <source>
        <dbReference type="SAM" id="Phobius"/>
    </source>
</evidence>
<proteinExistence type="predicted"/>
<reference evidence="3 4" key="1">
    <citation type="submission" date="2020-05" db="EMBL/GenBank/DDBJ databases">
        <title>Erythrobacter mangrovi sp. nov., isolated from rhizosphere soil of mangrove plant (Kandelia candel).</title>
        <authorList>
            <person name="Ye Y.H."/>
        </authorList>
    </citation>
    <scope>NUCLEOTIDE SEQUENCE [LARGE SCALE GENOMIC DNA]</scope>
    <source>
        <strain evidence="3 4">EB310</strain>
    </source>
</reference>
<organism evidence="3 4">
    <name type="scientific">Erythrobacter mangrovi</name>
    <dbReference type="NCBI Taxonomy" id="2739433"/>
    <lineage>
        <taxon>Bacteria</taxon>
        <taxon>Pseudomonadati</taxon>
        <taxon>Pseudomonadota</taxon>
        <taxon>Alphaproteobacteria</taxon>
        <taxon>Sphingomonadales</taxon>
        <taxon>Erythrobacteraceae</taxon>
        <taxon>Erythrobacter/Porphyrobacter group</taxon>
        <taxon>Erythrobacter</taxon>
    </lineage>
</organism>
<keyword evidence="1" id="KW-0812">Transmembrane</keyword>
<dbReference type="InterPro" id="IPR012495">
    <property type="entry name" value="TadE-like_dom"/>
</dbReference>
<dbReference type="Pfam" id="PF07811">
    <property type="entry name" value="TadE"/>
    <property type="match status" value="1"/>
</dbReference>
<evidence type="ECO:0000313" key="4">
    <source>
        <dbReference type="Proteomes" id="UP000504693"/>
    </source>
</evidence>
<keyword evidence="4" id="KW-1185">Reference proteome</keyword>
<sequence>MMRRFPTKLARDEAGSTLVEFAILAPVIFGMIFGVIQVGASMQSYNAMRSIASDTARYAAVEYMKKNEVSDAALQSYAQNLAASPPYALRGTQPVIMVESVATPRVDGTFEKTLTITYTPPNLMPIMAIPMPELNYSRPIFVIDE</sequence>
<feature type="domain" description="TadE-like" evidence="2">
    <location>
        <begin position="15"/>
        <end position="57"/>
    </location>
</feature>
<keyword evidence="1" id="KW-0472">Membrane</keyword>
<evidence type="ECO:0000259" key="2">
    <source>
        <dbReference type="Pfam" id="PF07811"/>
    </source>
</evidence>
<protein>
    <submittedName>
        <fullName evidence="3">Pilus assembly protein</fullName>
    </submittedName>
</protein>
<dbReference type="EMBL" id="CP053921">
    <property type="protein sequence ID" value="QKG71620.1"/>
    <property type="molecule type" value="Genomic_DNA"/>
</dbReference>
<keyword evidence="1" id="KW-1133">Transmembrane helix</keyword>
<feature type="transmembrane region" description="Helical" evidence="1">
    <location>
        <begin position="21"/>
        <end position="40"/>
    </location>
</feature>
<evidence type="ECO:0000313" key="3">
    <source>
        <dbReference type="EMBL" id="QKG71620.1"/>
    </source>
</evidence>
<dbReference type="Proteomes" id="UP000504693">
    <property type="component" value="Chromosome"/>
</dbReference>
<dbReference type="RefSeq" id="WP_173214688.1">
    <property type="nucleotide sequence ID" value="NZ_CP053921.1"/>
</dbReference>
<accession>A0A7D3XC62</accession>
<dbReference type="AlphaFoldDB" id="A0A7D3XC62"/>